<accession>A0ABQ2Z6A3</accession>
<sequence length="157" mass="16894">MTEQNKQLDAVTAESTVDTSWDLAVGLISAVGNVSDAPFSASGGVQIGFASRLWISLDISGRPVSLDVFDVPSILVGMVPPARRGEEGAPAAPPGTIPWLLDPDSNWVWIALIAAPARQRLVREGWVEVWLHQDRPVRLKVRAPVRGTPVSARRSTP</sequence>
<evidence type="ECO:0000313" key="1">
    <source>
        <dbReference type="EMBL" id="GGY04824.1"/>
    </source>
</evidence>
<dbReference type="EMBL" id="BMWE01000001">
    <property type="protein sequence ID" value="GGY04824.1"/>
    <property type="molecule type" value="Genomic_DNA"/>
</dbReference>
<protein>
    <submittedName>
        <fullName evidence="1">Uncharacterized protein</fullName>
    </submittedName>
</protein>
<evidence type="ECO:0000313" key="2">
    <source>
        <dbReference type="Proteomes" id="UP000653308"/>
    </source>
</evidence>
<comment type="caution">
    <text evidence="1">The sequence shown here is derived from an EMBL/GenBank/DDBJ whole genome shotgun (WGS) entry which is preliminary data.</text>
</comment>
<organism evidence="1 2">
    <name type="scientific">Streptomyces djakartensis</name>
    <dbReference type="NCBI Taxonomy" id="68193"/>
    <lineage>
        <taxon>Bacteria</taxon>
        <taxon>Bacillati</taxon>
        <taxon>Actinomycetota</taxon>
        <taxon>Actinomycetes</taxon>
        <taxon>Kitasatosporales</taxon>
        <taxon>Streptomycetaceae</taxon>
        <taxon>Streptomyces</taxon>
    </lineage>
</organism>
<keyword evidence="2" id="KW-1185">Reference proteome</keyword>
<name>A0ABQ2Z6A3_9ACTN</name>
<reference evidence="2" key="1">
    <citation type="journal article" date="2019" name="Int. J. Syst. Evol. Microbiol.">
        <title>The Global Catalogue of Microorganisms (GCM) 10K type strain sequencing project: providing services to taxonomists for standard genome sequencing and annotation.</title>
        <authorList>
            <consortium name="The Broad Institute Genomics Platform"/>
            <consortium name="The Broad Institute Genome Sequencing Center for Infectious Disease"/>
            <person name="Wu L."/>
            <person name="Ma J."/>
        </authorList>
    </citation>
    <scope>NUCLEOTIDE SEQUENCE [LARGE SCALE GENOMIC DNA]</scope>
    <source>
        <strain evidence="2">JCM 4957</strain>
    </source>
</reference>
<dbReference type="RefSeq" id="WP_190196075.1">
    <property type="nucleotide sequence ID" value="NZ_BMWE01000001.1"/>
</dbReference>
<dbReference type="Proteomes" id="UP000653308">
    <property type="component" value="Unassembled WGS sequence"/>
</dbReference>
<proteinExistence type="predicted"/>
<gene>
    <name evidence="1" type="ORF">GCM10010384_06380</name>
</gene>